<feature type="domain" description="OmpA-like" evidence="9">
    <location>
        <begin position="193"/>
        <end position="272"/>
    </location>
</feature>
<feature type="region of interest" description="Disordered" evidence="7">
    <location>
        <begin position="75"/>
        <end position="127"/>
    </location>
</feature>
<comment type="caution">
    <text evidence="11">The sequence shown here is derived from an EMBL/GenBank/DDBJ whole genome shotgun (WGS) entry which is preliminary data.</text>
</comment>
<evidence type="ECO:0000256" key="6">
    <source>
        <dbReference type="ARBA" id="ARBA00023136"/>
    </source>
</evidence>
<protein>
    <submittedName>
        <fullName evidence="11">Chemotaxis protein MotB</fullName>
    </submittedName>
</protein>
<evidence type="ECO:0000256" key="7">
    <source>
        <dbReference type="SAM" id="MobiDB-lite"/>
    </source>
</evidence>
<dbReference type="AlphaFoldDB" id="A0A7W9BIF1"/>
<keyword evidence="12" id="KW-1185">Reference proteome</keyword>
<dbReference type="GO" id="GO:0005886">
    <property type="term" value="C:plasma membrane"/>
    <property type="evidence" value="ECO:0007669"/>
    <property type="project" value="UniProtKB-SubCell"/>
</dbReference>
<evidence type="ECO:0000256" key="2">
    <source>
        <dbReference type="ARBA" id="ARBA00008914"/>
    </source>
</evidence>
<dbReference type="Gene3D" id="3.30.1330.60">
    <property type="entry name" value="OmpA-like domain"/>
    <property type="match status" value="1"/>
</dbReference>
<evidence type="ECO:0000259" key="9">
    <source>
        <dbReference type="Pfam" id="PF00691"/>
    </source>
</evidence>
<reference evidence="11 12" key="1">
    <citation type="submission" date="2020-08" db="EMBL/GenBank/DDBJ databases">
        <title>Genomic Encyclopedia of Type Strains, Phase IV (KMG-IV): sequencing the most valuable type-strain genomes for metagenomic binning, comparative biology and taxonomic classification.</title>
        <authorList>
            <person name="Goeker M."/>
        </authorList>
    </citation>
    <scope>NUCLEOTIDE SEQUENCE [LARGE SCALE GENOMIC DNA]</scope>
    <source>
        <strain evidence="11 12">DSM 101064</strain>
    </source>
</reference>
<proteinExistence type="inferred from homology"/>
<keyword evidence="6 8" id="KW-0472">Membrane</keyword>
<evidence type="ECO:0000256" key="8">
    <source>
        <dbReference type="SAM" id="Phobius"/>
    </source>
</evidence>
<dbReference type="Pfam" id="PF00691">
    <property type="entry name" value="OmpA"/>
    <property type="match status" value="1"/>
</dbReference>
<dbReference type="InterPro" id="IPR050330">
    <property type="entry name" value="Bact_OuterMem_StrucFunc"/>
</dbReference>
<evidence type="ECO:0000313" key="11">
    <source>
        <dbReference type="EMBL" id="MBB5721113.1"/>
    </source>
</evidence>
<dbReference type="Pfam" id="PF13677">
    <property type="entry name" value="MotB_plug"/>
    <property type="match status" value="1"/>
</dbReference>
<keyword evidence="5 8" id="KW-1133">Transmembrane helix</keyword>
<dbReference type="InterPro" id="IPR036737">
    <property type="entry name" value="OmpA-like_sf"/>
</dbReference>
<keyword evidence="3" id="KW-1003">Cell membrane</keyword>
<dbReference type="InterPro" id="IPR006665">
    <property type="entry name" value="OmpA-like"/>
</dbReference>
<comment type="subcellular location">
    <subcellularLocation>
        <location evidence="1">Cell membrane</location>
        <topology evidence="1">Single-pass membrane protein</topology>
    </subcellularLocation>
</comment>
<evidence type="ECO:0000256" key="4">
    <source>
        <dbReference type="ARBA" id="ARBA00022692"/>
    </source>
</evidence>
<evidence type="ECO:0000256" key="1">
    <source>
        <dbReference type="ARBA" id="ARBA00004162"/>
    </source>
</evidence>
<accession>A0A7W9BIF1</accession>
<dbReference type="InterPro" id="IPR025713">
    <property type="entry name" value="MotB-like_N_dom"/>
</dbReference>
<evidence type="ECO:0000313" key="12">
    <source>
        <dbReference type="Proteomes" id="UP000535415"/>
    </source>
</evidence>
<dbReference type="EMBL" id="JACIJM010000002">
    <property type="protein sequence ID" value="MBB5721113.1"/>
    <property type="molecule type" value="Genomic_DNA"/>
</dbReference>
<organism evidence="11 12">
    <name type="scientific">Yoonia ponticola</name>
    <dbReference type="NCBI Taxonomy" id="1524255"/>
    <lineage>
        <taxon>Bacteria</taxon>
        <taxon>Pseudomonadati</taxon>
        <taxon>Pseudomonadota</taxon>
        <taxon>Alphaproteobacteria</taxon>
        <taxon>Rhodobacterales</taxon>
        <taxon>Paracoccaceae</taxon>
        <taxon>Yoonia</taxon>
    </lineage>
</organism>
<dbReference type="Proteomes" id="UP000535415">
    <property type="component" value="Unassembled WGS sequence"/>
</dbReference>
<feature type="domain" description="Motility protein B-like N-terminal" evidence="10">
    <location>
        <begin position="15"/>
        <end position="66"/>
    </location>
</feature>
<evidence type="ECO:0000256" key="5">
    <source>
        <dbReference type="ARBA" id="ARBA00022989"/>
    </source>
</evidence>
<keyword evidence="4 8" id="KW-0812">Transmembrane</keyword>
<comment type="similarity">
    <text evidence="2">Belongs to the MotB family.</text>
</comment>
<dbReference type="PANTHER" id="PTHR30329:SF21">
    <property type="entry name" value="LIPOPROTEIN YIAD-RELATED"/>
    <property type="match status" value="1"/>
</dbReference>
<dbReference type="SUPFAM" id="SSF103088">
    <property type="entry name" value="OmpA-like"/>
    <property type="match status" value="1"/>
</dbReference>
<name>A0A7W9BIF1_9RHOB</name>
<evidence type="ECO:0000256" key="3">
    <source>
        <dbReference type="ARBA" id="ARBA00022475"/>
    </source>
</evidence>
<dbReference type="PANTHER" id="PTHR30329">
    <property type="entry name" value="STATOR ELEMENT OF FLAGELLAR MOTOR COMPLEX"/>
    <property type="match status" value="1"/>
</dbReference>
<sequence length="282" mass="30528">MSAAAGNTRPIIIKKKKVIQGGGHHGGAWKVAYADFVTAMMAFFMLMWLLNASTDQQKAGLADYFAPTVTINRSSGGGEGMFGGDSTSAESRLSQDGEGASMRHSGEQINSAEDPNEAQAGGEEESRVKALENLEEILIGRGGESAIAEKALRHIVTRQTDEGLVIEFYDLPDASLFEPGTDVPMPVAYDIAEILADIIPIVDNPLAIQGHVRTQPIVVRENSVWALSTSRAAKMRELLEADGYDPQKIMRTTGEADRDPVTEDTTDVRNNRIEVIVLRSDI</sequence>
<evidence type="ECO:0000259" key="10">
    <source>
        <dbReference type="Pfam" id="PF13677"/>
    </source>
</evidence>
<feature type="transmembrane region" description="Helical" evidence="8">
    <location>
        <begin position="31"/>
        <end position="50"/>
    </location>
</feature>
<gene>
    <name evidence="11" type="ORF">FHS72_000720</name>
</gene>
<dbReference type="RefSeq" id="WP_183525694.1">
    <property type="nucleotide sequence ID" value="NZ_JACIJM010000002.1"/>
</dbReference>